<accession>A0A0E0E6X1</accession>
<organism evidence="2">
    <name type="scientific">Oryza meridionalis</name>
    <dbReference type="NCBI Taxonomy" id="40149"/>
    <lineage>
        <taxon>Eukaryota</taxon>
        <taxon>Viridiplantae</taxon>
        <taxon>Streptophyta</taxon>
        <taxon>Embryophyta</taxon>
        <taxon>Tracheophyta</taxon>
        <taxon>Spermatophyta</taxon>
        <taxon>Magnoliopsida</taxon>
        <taxon>Liliopsida</taxon>
        <taxon>Poales</taxon>
        <taxon>Poaceae</taxon>
        <taxon>BOP clade</taxon>
        <taxon>Oryzoideae</taxon>
        <taxon>Oryzeae</taxon>
        <taxon>Oryzinae</taxon>
        <taxon>Oryza</taxon>
    </lineage>
</organism>
<name>A0A0E0E6X1_9ORYZ</name>
<keyword evidence="3" id="KW-1185">Reference proteome</keyword>
<dbReference type="Proteomes" id="UP000008021">
    <property type="component" value="Chromosome 7"/>
</dbReference>
<feature type="compositionally biased region" description="Basic and acidic residues" evidence="1">
    <location>
        <begin position="64"/>
        <end position="76"/>
    </location>
</feature>
<feature type="region of interest" description="Disordered" evidence="1">
    <location>
        <begin position="1"/>
        <end position="121"/>
    </location>
</feature>
<reference evidence="2" key="2">
    <citation type="submission" date="2018-05" db="EMBL/GenBank/DDBJ databases">
        <title>OmerRS3 (Oryza meridionalis Reference Sequence Version 3).</title>
        <authorList>
            <person name="Zhang J."/>
            <person name="Kudrna D."/>
            <person name="Lee S."/>
            <person name="Talag J."/>
            <person name="Welchert J."/>
            <person name="Wing R.A."/>
        </authorList>
    </citation>
    <scope>NUCLEOTIDE SEQUENCE [LARGE SCALE GENOMIC DNA]</scope>
    <source>
        <strain evidence="2">cv. OR44</strain>
    </source>
</reference>
<proteinExistence type="predicted"/>
<evidence type="ECO:0000313" key="2">
    <source>
        <dbReference type="EnsemblPlants" id="OMERI07G00400.1"/>
    </source>
</evidence>
<feature type="compositionally biased region" description="Basic residues" evidence="1">
    <location>
        <begin position="197"/>
        <end position="209"/>
    </location>
</feature>
<sequence>MAKKEVTCNLEPQESSRSNHKNPKDIDLEEIVVIEPTMAAANRGRGCNRGSASWGAADDGSTTKGDDDRSGTERRAHAVATASASTTKGDDDRSNAKGGVHAVATASASTTEGDDDRHNAERDVVATTSVCPHARRAPLAITAGTASTTTTKVTQIWNLHHPLGPKREGESPTRASIPHHRGTKPPAPTTTAIKDHHTGRHHGRQHRQTLGHETSYEQDKPD</sequence>
<dbReference type="EnsemblPlants" id="OMERI07G00400.1">
    <property type="protein sequence ID" value="OMERI07G00400.1"/>
    <property type="gene ID" value="OMERI07G00400"/>
</dbReference>
<dbReference type="HOGENOM" id="CLU_1247083_0_0_1"/>
<dbReference type="Gramene" id="OMERI07G00400.1">
    <property type="protein sequence ID" value="OMERI07G00400.1"/>
    <property type="gene ID" value="OMERI07G00400"/>
</dbReference>
<protein>
    <recommendedName>
        <fullName evidence="4">DUF834 domain-containing protein</fullName>
    </recommendedName>
</protein>
<reference evidence="2" key="1">
    <citation type="submission" date="2015-04" db="UniProtKB">
        <authorList>
            <consortium name="EnsemblPlants"/>
        </authorList>
    </citation>
    <scope>IDENTIFICATION</scope>
</reference>
<evidence type="ECO:0000313" key="3">
    <source>
        <dbReference type="Proteomes" id="UP000008021"/>
    </source>
</evidence>
<dbReference type="AlphaFoldDB" id="A0A0E0E6X1"/>
<evidence type="ECO:0000256" key="1">
    <source>
        <dbReference type="SAM" id="MobiDB-lite"/>
    </source>
</evidence>
<evidence type="ECO:0008006" key="4">
    <source>
        <dbReference type="Google" id="ProtNLM"/>
    </source>
</evidence>
<feature type="region of interest" description="Disordered" evidence="1">
    <location>
        <begin position="161"/>
        <end position="222"/>
    </location>
</feature>